<reference evidence="2 3" key="1">
    <citation type="submission" date="2019-06" db="EMBL/GenBank/DDBJ databases">
        <title>Genomics analysis of Aphanomyces spp. identifies a new class of oomycete effector associated with host adaptation.</title>
        <authorList>
            <person name="Gaulin E."/>
        </authorList>
    </citation>
    <scope>NUCLEOTIDE SEQUENCE [LARGE SCALE GENOMIC DNA]</scope>
    <source>
        <strain evidence="2 3">E</strain>
    </source>
</reference>
<dbReference type="PANTHER" id="PTHR11319:SF35">
    <property type="entry name" value="OUTER MEMBRANE PROTEIN PMPC-RELATED"/>
    <property type="match status" value="1"/>
</dbReference>
<dbReference type="VEuPathDB" id="FungiDB:H257_16069"/>
<gene>
    <name evidence="2" type="ORF">AaE_015244</name>
</gene>
<feature type="domain" description="Right handed beta helix" evidence="1">
    <location>
        <begin position="87"/>
        <end position="231"/>
    </location>
</feature>
<dbReference type="Pfam" id="PF13229">
    <property type="entry name" value="Beta_helix"/>
    <property type="match status" value="1"/>
</dbReference>
<evidence type="ECO:0000313" key="2">
    <source>
        <dbReference type="EMBL" id="KAF0703756.1"/>
    </source>
</evidence>
<dbReference type="AlphaFoldDB" id="A0A6A4Z1A9"/>
<comment type="caution">
    <text evidence="2">The sequence shown here is derived from an EMBL/GenBank/DDBJ whole genome shotgun (WGS) entry which is preliminary data.</text>
</comment>
<feature type="non-terminal residue" evidence="2">
    <location>
        <position position="1"/>
    </location>
</feature>
<proteinExistence type="predicted"/>
<protein>
    <recommendedName>
        <fullName evidence="1">Right handed beta helix domain-containing protein</fullName>
    </recommendedName>
</protein>
<dbReference type="InterPro" id="IPR011050">
    <property type="entry name" value="Pectin_lyase_fold/virulence"/>
</dbReference>
<evidence type="ECO:0000259" key="1">
    <source>
        <dbReference type="Pfam" id="PF13229"/>
    </source>
</evidence>
<dbReference type="Proteomes" id="UP000469452">
    <property type="component" value="Unassembled WGS sequence"/>
</dbReference>
<dbReference type="InterPro" id="IPR039448">
    <property type="entry name" value="Beta_helix"/>
</dbReference>
<accession>A0A6A4Z1A9</accession>
<dbReference type="PANTHER" id="PTHR11319">
    <property type="entry name" value="G PROTEIN-COUPLED RECEPTOR-RELATED"/>
    <property type="match status" value="1"/>
</dbReference>
<sequence>VAPAVVETPVEVKEAAEQLVTSVTTEAVASVVAKASVAEVVSDEVQAEPKPEVAAVVAEAPVVDEKKPAASPALDRAAEAQSAGDVGGAIVLLSKTVAAVTNQSSFTGNVGRRGGGIYMESASQLTLDSAEFYENQAASNGGGIAVAGNAALNMSHCAFVENVAVDGAGLHLATTSWVQLVDSSFTANQASFRGGAVFVQKSSTTVSQRLSVTSNVATSGGGVFWLIGSTTAPDVFHCSDCSIHSNDMYDKATDSMQFAVSWWPTHATSGTYLVKVDEVESIVPVNVSVDAAESKNLWPRLMVQDYYGQQSVTDNSSTCIIQAATNQTTSILFEPGVPFLSQTGTVTFLNAAVVSDGANITYALEAVCSIPLANEGYQYIDLNVTVYPCKPGFRLAENNLDGQHCFDCPKGGNCDQFVVNVAFPDVQLAYGVTFPRTVANFMTFEATKTVLAGCVPSTWDSTDPCLQFAAKQVGGLTNLKESSAIDLNMVMNDCAHLKTSIAFQKYWPPERQYSCLTNSSFYKCEDGTDVKILGKAHADRKFQVHTVRVAEKGKLAKYIEAKVSAWKAKNELKAAEKKKHDKSIVFGIAPVNVIVGVYLSPEKIKILIGFFQIFGNLKKTYEVQWPNTVNSAMDSTSKFNLDLIAVAGLDCIMERTFYFDLM</sequence>
<evidence type="ECO:0000313" key="3">
    <source>
        <dbReference type="Proteomes" id="UP000469452"/>
    </source>
</evidence>
<dbReference type="EMBL" id="VJMI01020624">
    <property type="protein sequence ID" value="KAF0703756.1"/>
    <property type="molecule type" value="Genomic_DNA"/>
</dbReference>
<organism evidence="2 3">
    <name type="scientific">Aphanomyces astaci</name>
    <name type="common">Crayfish plague agent</name>
    <dbReference type="NCBI Taxonomy" id="112090"/>
    <lineage>
        <taxon>Eukaryota</taxon>
        <taxon>Sar</taxon>
        <taxon>Stramenopiles</taxon>
        <taxon>Oomycota</taxon>
        <taxon>Saprolegniomycetes</taxon>
        <taxon>Saprolegniales</taxon>
        <taxon>Verrucalvaceae</taxon>
        <taxon>Aphanomyces</taxon>
    </lineage>
</organism>
<name>A0A6A4Z1A9_APHAT</name>
<dbReference type="SUPFAM" id="SSF51126">
    <property type="entry name" value="Pectin lyase-like"/>
    <property type="match status" value="1"/>
</dbReference>